<reference evidence="17" key="1">
    <citation type="submission" date="2017-02" db="EMBL/GenBank/DDBJ databases">
        <authorList>
            <person name="Varghese N."/>
            <person name="Submissions S."/>
        </authorList>
    </citation>
    <scope>NUCLEOTIDE SEQUENCE [LARGE SCALE GENOMIC DNA]</scope>
    <source>
        <strain evidence="17">DSM 24091</strain>
    </source>
</reference>
<evidence type="ECO:0000256" key="10">
    <source>
        <dbReference type="ARBA" id="ARBA00022840"/>
    </source>
</evidence>
<dbReference type="PANTHER" id="PTHR13697">
    <property type="entry name" value="PHOSPHOFRUCTOKINASE"/>
    <property type="match status" value="1"/>
</dbReference>
<feature type="binding site" evidence="14">
    <location>
        <begin position="42"/>
        <end position="46"/>
    </location>
    <ligand>
        <name>ADP</name>
        <dbReference type="ChEBI" id="CHEBI:456216"/>
        <note>allosteric activator; ligand shared between dimeric partners</note>
    </ligand>
</feature>
<dbReference type="GO" id="GO:0061621">
    <property type="term" value="P:canonical glycolysis"/>
    <property type="evidence" value="ECO:0007669"/>
    <property type="project" value="TreeGrafter"/>
</dbReference>
<keyword evidence="7 14" id="KW-0479">Metal-binding</keyword>
<feature type="binding site" evidence="14">
    <location>
        <position position="266"/>
    </location>
    <ligand>
        <name>substrate</name>
        <note>ligand shared between dimeric partners</note>
    </ligand>
</feature>
<dbReference type="GO" id="GO:0030388">
    <property type="term" value="P:fructose 1,6-bisphosphate metabolic process"/>
    <property type="evidence" value="ECO:0007669"/>
    <property type="project" value="TreeGrafter"/>
</dbReference>
<feature type="binding site" description="in other chain" evidence="14">
    <location>
        <begin position="234"/>
        <end position="236"/>
    </location>
    <ligand>
        <name>ADP</name>
        <dbReference type="ChEBI" id="CHEBI:456216"/>
        <note>allosteric activator; ligand shared between dimeric partners</note>
    </ligand>
</feature>
<feature type="binding site" evidence="14">
    <location>
        <position position="32"/>
    </location>
    <ligand>
        <name>ATP</name>
        <dbReference type="ChEBI" id="CHEBI:30616"/>
    </ligand>
</feature>
<dbReference type="EC" id="2.7.1.11" evidence="14"/>
<dbReference type="EMBL" id="FUZF01000013">
    <property type="protein sequence ID" value="SKB89501.1"/>
    <property type="molecule type" value="Genomic_DNA"/>
</dbReference>
<keyword evidence="8 14" id="KW-0547">Nucleotide-binding</keyword>
<feature type="binding site" description="in other chain" evidence="14">
    <location>
        <begin position="191"/>
        <end position="193"/>
    </location>
    <ligand>
        <name>substrate</name>
        <note>ligand shared between dimeric partners</note>
    </ligand>
</feature>
<dbReference type="NCBIfam" id="NF002872">
    <property type="entry name" value="PRK03202.1"/>
    <property type="match status" value="1"/>
</dbReference>
<dbReference type="UniPathway" id="UPA00109">
    <property type="reaction ID" value="UER00182"/>
</dbReference>
<dbReference type="PIRSF" id="PIRSF000532">
    <property type="entry name" value="ATP_PFK_prok"/>
    <property type="match status" value="1"/>
</dbReference>
<keyword evidence="9 14" id="KW-0418">Kinase</keyword>
<feature type="binding site" description="in other chain" evidence="14">
    <location>
        <begin position="207"/>
        <end position="209"/>
    </location>
    <ligand>
        <name>ADP</name>
        <dbReference type="ChEBI" id="CHEBI:456216"/>
        <note>allosteric activator; ligand shared between dimeric partners</note>
    </ligand>
</feature>
<evidence type="ECO:0000256" key="3">
    <source>
        <dbReference type="ARBA" id="ARBA00004679"/>
    </source>
</evidence>
<dbReference type="InterPro" id="IPR035966">
    <property type="entry name" value="PKF_sf"/>
</dbReference>
<keyword evidence="6 14" id="KW-0808">Transferase</keyword>
<dbReference type="GO" id="GO:0016208">
    <property type="term" value="F:AMP binding"/>
    <property type="evidence" value="ECO:0007669"/>
    <property type="project" value="TreeGrafter"/>
</dbReference>
<evidence type="ECO:0000313" key="17">
    <source>
        <dbReference type="Proteomes" id="UP000190150"/>
    </source>
</evidence>
<dbReference type="GO" id="GO:0005524">
    <property type="term" value="F:ATP binding"/>
    <property type="evidence" value="ECO:0007669"/>
    <property type="project" value="UniProtKB-UniRule"/>
</dbReference>
<dbReference type="InterPro" id="IPR000023">
    <property type="entry name" value="Phosphofructokinase_dom"/>
</dbReference>
<dbReference type="FunFam" id="3.40.50.450:FF:000001">
    <property type="entry name" value="ATP-dependent 6-phosphofructokinase"/>
    <property type="match status" value="1"/>
</dbReference>
<keyword evidence="5 14" id="KW-0021">Allosteric enzyme</keyword>
<keyword evidence="4 14" id="KW-0963">Cytoplasm</keyword>
<comment type="pathway">
    <text evidence="3 14">Carbohydrate degradation; glycolysis; D-glyceraldehyde 3-phosphate and glycerone phosphate from D-glucose: step 3/4.</text>
</comment>
<dbReference type="FunFam" id="3.40.50.460:FF:000002">
    <property type="entry name" value="ATP-dependent 6-phosphofructokinase"/>
    <property type="match status" value="1"/>
</dbReference>
<feature type="binding site" evidence="14">
    <location>
        <begin position="93"/>
        <end position="94"/>
    </location>
    <ligand>
        <name>ATP</name>
        <dbReference type="ChEBI" id="CHEBI:30616"/>
    </ligand>
</feature>
<dbReference type="GO" id="GO:0005945">
    <property type="term" value="C:6-phosphofructokinase complex"/>
    <property type="evidence" value="ECO:0007669"/>
    <property type="project" value="TreeGrafter"/>
</dbReference>
<feature type="binding site" description="in other chain" evidence="14">
    <location>
        <begin position="147"/>
        <end position="149"/>
    </location>
    <ligand>
        <name>substrate</name>
        <note>ligand shared between dimeric partners</note>
    </ligand>
</feature>
<evidence type="ECO:0000256" key="1">
    <source>
        <dbReference type="ARBA" id="ARBA00001946"/>
    </source>
</evidence>
<proteinExistence type="inferred from homology"/>
<dbReference type="Gene3D" id="3.40.50.450">
    <property type="match status" value="1"/>
</dbReference>
<dbReference type="InterPro" id="IPR012828">
    <property type="entry name" value="PFKA_ATP_prok"/>
</dbReference>
<comment type="cofactor">
    <cofactor evidence="1 14">
        <name>Mg(2+)</name>
        <dbReference type="ChEBI" id="CHEBI:18420"/>
    </cofactor>
</comment>
<dbReference type="GO" id="GO:0006002">
    <property type="term" value="P:fructose 6-phosphate metabolic process"/>
    <property type="evidence" value="ECO:0007669"/>
    <property type="project" value="UniProtKB-UniRule"/>
</dbReference>
<evidence type="ECO:0000256" key="12">
    <source>
        <dbReference type="ARBA" id="ARBA00023152"/>
    </source>
</evidence>
<evidence type="ECO:0000256" key="8">
    <source>
        <dbReference type="ARBA" id="ARBA00022741"/>
    </source>
</evidence>
<comment type="subcellular location">
    <subcellularLocation>
        <location evidence="2 14">Cytoplasm</location>
    </subcellularLocation>
</comment>
<dbReference type="GO" id="GO:0042802">
    <property type="term" value="F:identical protein binding"/>
    <property type="evidence" value="ECO:0007669"/>
    <property type="project" value="TreeGrafter"/>
</dbReference>
<evidence type="ECO:0000256" key="7">
    <source>
        <dbReference type="ARBA" id="ARBA00022723"/>
    </source>
</evidence>
<feature type="binding site" evidence="14">
    <location>
        <position position="124"/>
    </location>
    <ligand>
        <name>Mg(2+)</name>
        <dbReference type="ChEBI" id="CHEBI:18420"/>
        <note>catalytic</note>
    </ligand>
</feature>
<comment type="caution">
    <text evidence="14">Lacks conserved residue(s) required for the propagation of feature annotation.</text>
</comment>
<feature type="binding site" description="in other chain" evidence="14">
    <location>
        <position position="232"/>
    </location>
    <ligand>
        <name>ADP</name>
        <dbReference type="ChEBI" id="CHEBI:456216"/>
        <note>allosteric activator; ligand shared between dimeric partners</note>
    </ligand>
</feature>
<evidence type="ECO:0000256" key="6">
    <source>
        <dbReference type="ARBA" id="ARBA00022679"/>
    </source>
</evidence>
<dbReference type="PANTHER" id="PTHR13697:SF4">
    <property type="entry name" value="ATP-DEPENDENT 6-PHOSPHOFRUCTOKINASE"/>
    <property type="match status" value="1"/>
</dbReference>
<name>A0A1T5F037_9SPHI</name>
<dbReference type="GO" id="GO:0070095">
    <property type="term" value="F:fructose-6-phosphate binding"/>
    <property type="evidence" value="ECO:0007669"/>
    <property type="project" value="TreeGrafter"/>
</dbReference>
<comment type="catalytic activity">
    <reaction evidence="13 14">
        <text>beta-D-fructose 6-phosphate + ATP = beta-D-fructose 1,6-bisphosphate + ADP + H(+)</text>
        <dbReference type="Rhea" id="RHEA:16109"/>
        <dbReference type="ChEBI" id="CHEBI:15378"/>
        <dbReference type="ChEBI" id="CHEBI:30616"/>
        <dbReference type="ChEBI" id="CHEBI:32966"/>
        <dbReference type="ChEBI" id="CHEBI:57634"/>
        <dbReference type="ChEBI" id="CHEBI:456216"/>
        <dbReference type="EC" id="2.7.1.11"/>
    </reaction>
</comment>
<keyword evidence="11 14" id="KW-0460">Magnesium</keyword>
<keyword evidence="17" id="KW-1185">Reference proteome</keyword>
<evidence type="ECO:0000313" key="16">
    <source>
        <dbReference type="EMBL" id="SKB89501.1"/>
    </source>
</evidence>
<evidence type="ECO:0000256" key="4">
    <source>
        <dbReference type="ARBA" id="ARBA00022490"/>
    </source>
</evidence>
<dbReference type="GO" id="GO:0003872">
    <property type="term" value="F:6-phosphofructokinase activity"/>
    <property type="evidence" value="ECO:0007669"/>
    <property type="project" value="UniProtKB-UniRule"/>
</dbReference>
<feature type="active site" description="Proton acceptor" evidence="14">
    <location>
        <position position="149"/>
    </location>
</feature>
<protein>
    <recommendedName>
        <fullName evidence="14">ATP-dependent 6-phosphofructokinase</fullName>
        <shortName evidence="14">ATP-PFK</shortName>
        <shortName evidence="14">Phosphofructokinase</shortName>
        <ecNumber evidence="14">2.7.1.11</ecNumber>
    </recommendedName>
    <alternativeName>
        <fullName evidence="14">Phosphohexokinase</fullName>
    </alternativeName>
</protein>
<dbReference type="HAMAP" id="MF_00339">
    <property type="entry name" value="Phosphofructokinase_I_B1"/>
    <property type="match status" value="1"/>
</dbReference>
<evidence type="ECO:0000256" key="11">
    <source>
        <dbReference type="ARBA" id="ARBA00022842"/>
    </source>
</evidence>
<dbReference type="GO" id="GO:0048029">
    <property type="term" value="F:monosaccharide binding"/>
    <property type="evidence" value="ECO:0007669"/>
    <property type="project" value="TreeGrafter"/>
</dbReference>
<dbReference type="Gene3D" id="3.40.50.460">
    <property type="entry name" value="Phosphofructokinase domain"/>
    <property type="match status" value="1"/>
</dbReference>
<dbReference type="InterPro" id="IPR015912">
    <property type="entry name" value="Phosphofructokinase_CS"/>
</dbReference>
<feature type="binding site" description="in other chain" evidence="14">
    <location>
        <position position="176"/>
    </location>
    <ligand>
        <name>ADP</name>
        <dbReference type="ChEBI" id="CHEBI:456216"/>
        <note>allosteric activator; ligand shared between dimeric partners</note>
    </ligand>
</feature>
<dbReference type="InterPro" id="IPR022953">
    <property type="entry name" value="ATP_PFK"/>
</dbReference>
<evidence type="ECO:0000256" key="13">
    <source>
        <dbReference type="ARBA" id="ARBA00048070"/>
    </source>
</evidence>
<organism evidence="16 17">
    <name type="scientific">Sphingobacterium nematocida</name>
    <dbReference type="NCBI Taxonomy" id="1513896"/>
    <lineage>
        <taxon>Bacteria</taxon>
        <taxon>Pseudomonadati</taxon>
        <taxon>Bacteroidota</taxon>
        <taxon>Sphingobacteriia</taxon>
        <taxon>Sphingobacteriales</taxon>
        <taxon>Sphingobacteriaceae</taxon>
        <taxon>Sphingobacterium</taxon>
    </lineage>
</organism>
<feature type="domain" description="Phosphofructokinase" evidence="15">
    <location>
        <begin position="24"/>
        <end position="297"/>
    </location>
</feature>
<dbReference type="SUPFAM" id="SSF53784">
    <property type="entry name" value="Phosphofructokinase"/>
    <property type="match status" value="1"/>
</dbReference>
<feature type="binding site" description="in other chain" evidence="14">
    <location>
        <position position="243"/>
    </location>
    <ligand>
        <name>substrate</name>
        <note>ligand shared between dimeric partners</note>
    </ligand>
</feature>
<feature type="binding site" evidence="14">
    <location>
        <begin position="123"/>
        <end position="126"/>
    </location>
    <ligand>
        <name>ATP</name>
        <dbReference type="ChEBI" id="CHEBI:30616"/>
    </ligand>
</feature>
<gene>
    <name evidence="14" type="primary">pfkA</name>
    <name evidence="16" type="ORF">SAMN05660841_02941</name>
</gene>
<dbReference type="NCBIfam" id="TIGR02482">
    <property type="entry name" value="PFKA_ATP"/>
    <property type="match status" value="1"/>
</dbReference>
<dbReference type="InterPro" id="IPR012003">
    <property type="entry name" value="ATP_PFK_prok-type"/>
</dbReference>
<dbReference type="AlphaFoldDB" id="A0A1T5F037"/>
<feature type="binding site" description="in other chain" evidence="14">
    <location>
        <begin position="272"/>
        <end position="275"/>
    </location>
    <ligand>
        <name>substrate</name>
        <note>ligand shared between dimeric partners</note>
    </ligand>
</feature>
<accession>A0A1T5F037</accession>
<evidence type="ECO:0000259" key="15">
    <source>
        <dbReference type="Pfam" id="PF00365"/>
    </source>
</evidence>
<evidence type="ECO:0000256" key="5">
    <source>
        <dbReference type="ARBA" id="ARBA00022533"/>
    </source>
</evidence>
<comment type="similarity">
    <text evidence="14">Belongs to the phosphofructokinase type A (PFKA) family. ATP-dependent PFK group I subfamily. Prokaryotic clade 'B1' sub-subfamily.</text>
</comment>
<dbReference type="STRING" id="1513896.SAMN05660841_02941"/>
<comment type="subunit">
    <text evidence="14">Homotetramer.</text>
</comment>
<sequence>MHLTIILHLKINLSRFGDMSEIKNIAVLTSGGDSPGMNAAIRAVVRAGIYHGANMFGVRRGYDGLVNGEIISMDAKSVANIIQRGGTILKTARSDEFRTIEGRKKAYENIKNLGINALVVIGGDGTFTGASKFIEEFDIPIVGIPGTIDNDLAGTDFTIGYDTAINTVVDAVDKIRDTAESHDRLFVVEVMGRDSGLIAIRSGISTGAEAVLIPELEVDYQAIMKRLDQSRKNKSSRIIIVAEGDNEGGLVVAEKIKESFPHYDVRVSILGHIQRGGKPSCMDRVLASRLGVASVEGLLEGRRGEMAGLICGQVQFTPFDKAIKHIDKINDNLLRIVEILSL</sequence>
<dbReference type="PRINTS" id="PR00476">
    <property type="entry name" value="PHFRCTKINASE"/>
</dbReference>
<dbReference type="PROSITE" id="PS00433">
    <property type="entry name" value="PHOSPHOFRUCTOKINASE"/>
    <property type="match status" value="1"/>
</dbReference>
<comment type="activity regulation">
    <text evidence="14">Allosterically activated by ADP and other diphosphonucleosides, and allosterically inhibited by phosphoenolpyruvate.</text>
</comment>
<dbReference type="Pfam" id="PF00365">
    <property type="entry name" value="PFK"/>
    <property type="match status" value="1"/>
</dbReference>
<keyword evidence="12 14" id="KW-0324">Glycolysis</keyword>
<dbReference type="GO" id="GO:0046872">
    <property type="term" value="F:metal ion binding"/>
    <property type="evidence" value="ECO:0007669"/>
    <property type="project" value="UniProtKB-KW"/>
</dbReference>
<feature type="binding site" evidence="14">
    <location>
        <position position="184"/>
    </location>
    <ligand>
        <name>substrate</name>
        <note>ligand shared between dimeric partners</note>
    </ligand>
</feature>
<keyword evidence="10 14" id="KW-0067">ATP-binding</keyword>
<dbReference type="Proteomes" id="UP000190150">
    <property type="component" value="Unassembled WGS sequence"/>
</dbReference>
<evidence type="ECO:0000256" key="9">
    <source>
        <dbReference type="ARBA" id="ARBA00022777"/>
    </source>
</evidence>
<evidence type="ECO:0000256" key="2">
    <source>
        <dbReference type="ARBA" id="ARBA00004496"/>
    </source>
</evidence>
<comment type="function">
    <text evidence="14">Catalyzes the phosphorylation of D-fructose 6-phosphate to fructose 1,6-bisphosphate by ATP, the first committing step of glycolysis.</text>
</comment>
<evidence type="ECO:0000256" key="14">
    <source>
        <dbReference type="HAMAP-Rule" id="MF_00339"/>
    </source>
</evidence>